<feature type="domain" description="DUF7638" evidence="1">
    <location>
        <begin position="135"/>
        <end position="243"/>
    </location>
</feature>
<evidence type="ECO:0000259" key="2">
    <source>
        <dbReference type="Pfam" id="PF24645"/>
    </source>
</evidence>
<comment type="caution">
    <text evidence="3">The sequence shown here is derived from an EMBL/GenBank/DDBJ whole genome shotgun (WGS) entry which is preliminary data.</text>
</comment>
<dbReference type="eggNOG" id="ENOG5030IK3">
    <property type="taxonomic scope" value="Bacteria"/>
</dbReference>
<dbReference type="InterPro" id="IPR056055">
    <property type="entry name" value="DUF7638"/>
</dbReference>
<feature type="domain" description="DUF7638" evidence="1">
    <location>
        <begin position="3"/>
        <end position="104"/>
    </location>
</feature>
<accession>A0A0A3IIL4</accession>
<dbReference type="EMBL" id="JPVP01000056">
    <property type="protein sequence ID" value="KGR84584.1"/>
    <property type="molecule type" value="Genomic_DNA"/>
</dbReference>
<name>A0A0A3IIL4_9BACI</name>
<evidence type="ECO:0000313" key="3">
    <source>
        <dbReference type="EMBL" id="KGR84584.1"/>
    </source>
</evidence>
<dbReference type="AlphaFoldDB" id="A0A0A3IIL4"/>
<dbReference type="RefSeq" id="WP_036155382.1">
    <property type="nucleotide sequence ID" value="NZ_AVCX01000005.1"/>
</dbReference>
<dbReference type="Pfam" id="PF24644">
    <property type="entry name" value="DUF7638"/>
    <property type="match status" value="2"/>
</dbReference>
<dbReference type="OrthoDB" id="643483at2"/>
<organism evidence="3 4">
    <name type="scientific">Lysinibacillus odysseyi 34hs-1 = NBRC 100172</name>
    <dbReference type="NCBI Taxonomy" id="1220589"/>
    <lineage>
        <taxon>Bacteria</taxon>
        <taxon>Bacillati</taxon>
        <taxon>Bacillota</taxon>
        <taxon>Bacilli</taxon>
        <taxon>Bacillales</taxon>
        <taxon>Bacillaceae</taxon>
        <taxon>Lysinibacillus</taxon>
    </lineage>
</organism>
<keyword evidence="4" id="KW-1185">Reference proteome</keyword>
<reference evidence="3 4" key="1">
    <citation type="submission" date="2014-02" db="EMBL/GenBank/DDBJ databases">
        <title>Draft genome sequence of Lysinibacillus odysseyi NBRC 100172.</title>
        <authorList>
            <person name="Zhang F."/>
            <person name="Wang G."/>
            <person name="Zhang L."/>
        </authorList>
    </citation>
    <scope>NUCLEOTIDE SEQUENCE [LARGE SCALE GENOMIC DNA]</scope>
    <source>
        <strain evidence="3 4">NBRC 100172</strain>
    </source>
</reference>
<sequence length="307" mass="35870">MQKIRRKKVIEGTTVPGIIHNGNQYFYINVDVYEDGTANCWELVDLAGLKEKIDIGWLTPIAPRGKTLSIHGLGAYKIDSANWLHDKDTYYEYVVNNVKKLNPGFENIFKITPAQKELNETRKVVYSPAAVDFYVVREMFYETVEGKGFFIFMKENERNYLVNMVVYENGLVGIYNANFEKYYQMDEIAELFKNGILFTAFSHPLEVTIAELGEVRFSEALYAADIEEKKKELSDMFSKLKGEKTTLEICREAYYHYLANPSDFTRANLKEKYELVPEHERMFLGDMDSKDWDYQRIIYNPSEKREV</sequence>
<dbReference type="Pfam" id="PF24645">
    <property type="entry name" value="DUF7639"/>
    <property type="match status" value="1"/>
</dbReference>
<evidence type="ECO:0000259" key="1">
    <source>
        <dbReference type="Pfam" id="PF24644"/>
    </source>
</evidence>
<dbReference type="Proteomes" id="UP000030437">
    <property type="component" value="Unassembled WGS sequence"/>
</dbReference>
<gene>
    <name evidence="3" type="ORF">CD32_13535</name>
</gene>
<evidence type="ECO:0000313" key="4">
    <source>
        <dbReference type="Proteomes" id="UP000030437"/>
    </source>
</evidence>
<dbReference type="STRING" id="1220589.CD32_13535"/>
<dbReference type="InterPro" id="IPR056056">
    <property type="entry name" value="DUF7639"/>
</dbReference>
<proteinExistence type="predicted"/>
<protein>
    <submittedName>
        <fullName evidence="3">Uncharacterized protein</fullName>
    </submittedName>
</protein>
<feature type="domain" description="DUF7639" evidence="2">
    <location>
        <begin position="246"/>
        <end position="303"/>
    </location>
</feature>